<dbReference type="InterPro" id="IPR032490">
    <property type="entry name" value="DUF5047"/>
</dbReference>
<dbReference type="EMBL" id="CAKXYP010000025">
    <property type="protein sequence ID" value="CAH9419475.1"/>
    <property type="molecule type" value="Genomic_DNA"/>
</dbReference>
<gene>
    <name evidence="2" type="ORF">SGL43_06530</name>
</gene>
<evidence type="ECO:0000313" key="2">
    <source>
        <dbReference type="EMBL" id="CAH9419475.1"/>
    </source>
</evidence>
<sequence>MYPVTSRFLDTLPQAHRVVTQVTLFRTDGEVVDLPHIGGSVQVDRGQVIRRTCTVSCPDVLLIPTSPADELAVYGARLRLARGIDYQDGSSPEMVPLGVFRLDTVDGDPALGPVTLTGKAIECIVQDDLFTAPYRATGTVSTAITELIQRSIPDADVIFAASNPTIGSRTWEAGADPWAAVQEIAAVAGAQCYTTADGSFLVAELPDLLATNPVWTVAAGEGGVYVKGTRGMTSAGVHNGVLAQGENAADGVAPVSWLATDDDTGSPTYWGGPYGRRPKVISSSTLISQSACRNAAELELRSAKAPNATGDFSSMPNPALEPGDVIRVVHPGGLRELHQVQSFTVPLSQSGDFPIATISAKGDS</sequence>
<proteinExistence type="predicted"/>
<dbReference type="RefSeq" id="WP_318575451.1">
    <property type="nucleotide sequence ID" value="NZ_CAKXYP010000025.1"/>
</dbReference>
<reference evidence="2" key="1">
    <citation type="submission" date="2022-03" db="EMBL/GenBank/DDBJ databases">
        <authorList>
            <person name="Leyn A S."/>
        </authorList>
    </citation>
    <scope>NUCLEOTIDE SEQUENCE</scope>
    <source>
        <strain evidence="2">Streptomyces globisporus 4-3</strain>
    </source>
</reference>
<dbReference type="Pfam" id="PF16466">
    <property type="entry name" value="DUF5047"/>
    <property type="match status" value="1"/>
</dbReference>
<name>A0ABM9H760_STRGL</name>
<accession>A0ABM9H760</accession>
<dbReference type="Proteomes" id="UP001154015">
    <property type="component" value="Unassembled WGS sequence"/>
</dbReference>
<comment type="caution">
    <text evidence="2">The sequence shown here is derived from an EMBL/GenBank/DDBJ whole genome shotgun (WGS) entry which is preliminary data.</text>
</comment>
<feature type="domain" description="DUF5047" evidence="1">
    <location>
        <begin position="39"/>
        <end position="159"/>
    </location>
</feature>
<keyword evidence="3" id="KW-1185">Reference proteome</keyword>
<evidence type="ECO:0000313" key="3">
    <source>
        <dbReference type="Proteomes" id="UP001154015"/>
    </source>
</evidence>
<organism evidence="2 3">
    <name type="scientific">Streptomyces globisporus</name>
    <dbReference type="NCBI Taxonomy" id="1908"/>
    <lineage>
        <taxon>Bacteria</taxon>
        <taxon>Bacillati</taxon>
        <taxon>Actinomycetota</taxon>
        <taxon>Actinomycetes</taxon>
        <taxon>Kitasatosporales</taxon>
        <taxon>Streptomycetaceae</taxon>
        <taxon>Streptomyces</taxon>
    </lineage>
</organism>
<evidence type="ECO:0000259" key="1">
    <source>
        <dbReference type="Pfam" id="PF16466"/>
    </source>
</evidence>
<protein>
    <recommendedName>
        <fullName evidence="1">DUF5047 domain-containing protein</fullName>
    </recommendedName>
</protein>